<feature type="region of interest" description="Disordered" evidence="1">
    <location>
        <begin position="230"/>
        <end position="253"/>
    </location>
</feature>
<gene>
    <name evidence="2" type="ORF">STSP2_03478</name>
</gene>
<reference evidence="3" key="1">
    <citation type="submission" date="2017-02" db="EMBL/GenBank/DDBJ databases">
        <title>Comparative genomics and description of representatives of a novel lineage of planctomycetes thriving in anoxic sediments.</title>
        <authorList>
            <person name="Spring S."/>
            <person name="Bunk B."/>
            <person name="Sproer C."/>
        </authorList>
    </citation>
    <scope>NUCLEOTIDE SEQUENCE [LARGE SCALE GENOMIC DNA]</scope>
    <source>
        <strain evidence="3">ST-NAGAB-D1</strain>
    </source>
</reference>
<evidence type="ECO:0000256" key="1">
    <source>
        <dbReference type="SAM" id="MobiDB-lite"/>
    </source>
</evidence>
<dbReference type="InterPro" id="IPR050218">
    <property type="entry name" value="LptD"/>
</dbReference>
<keyword evidence="3" id="KW-1185">Reference proteome</keyword>
<dbReference type="Proteomes" id="UP000189674">
    <property type="component" value="Chromosome"/>
</dbReference>
<protein>
    <recommendedName>
        <fullName evidence="4">Organic solvent tolerance protein OstA</fullName>
    </recommendedName>
</protein>
<evidence type="ECO:0000313" key="3">
    <source>
        <dbReference type="Proteomes" id="UP000189674"/>
    </source>
</evidence>
<evidence type="ECO:0000313" key="2">
    <source>
        <dbReference type="EMBL" id="AQT70272.1"/>
    </source>
</evidence>
<dbReference type="PANTHER" id="PTHR30189">
    <property type="entry name" value="LPS-ASSEMBLY PROTEIN"/>
    <property type="match status" value="1"/>
</dbReference>
<dbReference type="EMBL" id="CP019791">
    <property type="protein sequence ID" value="AQT70272.1"/>
    <property type="molecule type" value="Genomic_DNA"/>
</dbReference>
<dbReference type="STRING" id="1936003.STSP2_03478"/>
<name>A0A1U9NQR3_9BACT</name>
<feature type="compositionally biased region" description="Basic and acidic residues" evidence="1">
    <location>
        <begin position="240"/>
        <end position="253"/>
    </location>
</feature>
<proteinExistence type="predicted"/>
<organism evidence="2 3">
    <name type="scientific">Anaerohalosphaera lusitana</name>
    <dbReference type="NCBI Taxonomy" id="1936003"/>
    <lineage>
        <taxon>Bacteria</taxon>
        <taxon>Pseudomonadati</taxon>
        <taxon>Planctomycetota</taxon>
        <taxon>Phycisphaerae</taxon>
        <taxon>Sedimentisphaerales</taxon>
        <taxon>Anaerohalosphaeraceae</taxon>
        <taxon>Anaerohalosphaera</taxon>
    </lineage>
</organism>
<accession>A0A1U9NQR3</accession>
<dbReference type="GO" id="GO:0009279">
    <property type="term" value="C:cell outer membrane"/>
    <property type="evidence" value="ECO:0007669"/>
    <property type="project" value="TreeGrafter"/>
</dbReference>
<dbReference type="AlphaFoldDB" id="A0A1U9NQR3"/>
<dbReference type="GO" id="GO:1990351">
    <property type="term" value="C:transporter complex"/>
    <property type="evidence" value="ECO:0007669"/>
    <property type="project" value="TreeGrafter"/>
</dbReference>
<dbReference type="PANTHER" id="PTHR30189:SF1">
    <property type="entry name" value="LPS-ASSEMBLY PROTEIN LPTD"/>
    <property type="match status" value="1"/>
</dbReference>
<dbReference type="KEGG" id="alus:STSP2_03478"/>
<sequence>MFAYFVRRDWFSLLLLAFLRAFDMHSGKLAILLLILPVLAGSVSAAPAAEYFAGQDLHLSADEMTVYGGNGLADDRHVLLFEGDFRLSIGANDLSSEQAIVWIDTLRTVHQGVEQVDYNAKIYLKGNVSVTRGEGAKSTAMRQAVIEQGHSLVTSFKVTGEVYSKADVQYQARLRELKGTELYNEAISAADPVVLRPRIAEEAKIPGDVDPATVEDVDQHRMRDEMAVVDESADQVPAGEKSEAGQKQVQRETEPISDVYQYPIQIAAVGSEQPRIETSKLPSGMNIATIRGRFYMWQRSEDGEGLLEFQADNAVIFYSGENFSVAGDDASGDSLGSGRAEAVYVQGDIIMTEGPRTIRAEEVYYDFRFRRAIAVRAEMQQYDVDRGIPVYLRAAKLKKVTDNVFEAEDITLTTSEFYLPQVSMTASSLVLTDMTSVDERASREETESKYDAVLYDTRMKYKTATIFAWPKIRTDFERPDVPIRRASVGDSSDFGFSVETNWYLSKLLGIKEPEGVETDLAVDYYGQRGLGTGVAAEYERQDYYGWVSSYVIKDSGEDDLGRINSRENLEPESDWRGRFTARHRHYLPYDWQATVEVSYLSDKNFLESFYRDEFDNGKAQETLLYLKRLKENWAFSILNKVRINDWATETEELPTVEYHKLGESFWDHRLTYYSDTQVSRLKDRYSSDSSQQSPEQFYTFASTRHEVDAPLTVGQWQVVPFAAGTFGYEDQGGFIRNIDGTPGNREDTVWLGETGVRASTMLWNVDPTVKSEFWDLDGMRHIVQPHIEAAGYYDSDDVFEMRDYVNLGLSQRWQTHRGTEEFERTVNWMRLDLNATFLSETADDPVGPDKYIYNNPAVPVFARRRSVDFGLQRDMINADYSWRMSDVSTLLSDLSYDIDAGTVEQFDLGFVRYVYPDLSYYIGNRYLKRVTVDVPADDIFEEGSNSLIAAVTYNLNDRYTAVISQEYNFDYGHNVRSELTLIRRYHRLYYGFTFEIDESRDEQSVMFSVWPQGVDDLAIGSRDYVGITETIPQI</sequence>
<evidence type="ECO:0008006" key="4">
    <source>
        <dbReference type="Google" id="ProtNLM"/>
    </source>
</evidence>